<name>A0A5B7E4B8_PORTR</name>
<comment type="caution">
    <text evidence="2">The sequence shown here is derived from an EMBL/GenBank/DDBJ whole genome shotgun (WGS) entry which is preliminary data.</text>
</comment>
<reference evidence="2 3" key="1">
    <citation type="submission" date="2019-05" db="EMBL/GenBank/DDBJ databases">
        <title>Another draft genome of Portunus trituberculatus and its Hox gene families provides insights of decapod evolution.</title>
        <authorList>
            <person name="Jeong J.-H."/>
            <person name="Song I."/>
            <person name="Kim S."/>
            <person name="Choi T."/>
            <person name="Kim D."/>
            <person name="Ryu S."/>
            <person name="Kim W."/>
        </authorList>
    </citation>
    <scope>NUCLEOTIDE SEQUENCE [LARGE SCALE GENOMIC DNA]</scope>
    <source>
        <tissue evidence="2">Muscle</tissue>
    </source>
</reference>
<proteinExistence type="predicted"/>
<feature type="region of interest" description="Disordered" evidence="1">
    <location>
        <begin position="47"/>
        <end position="66"/>
    </location>
</feature>
<gene>
    <name evidence="2" type="ORF">E2C01_022094</name>
</gene>
<feature type="region of interest" description="Disordered" evidence="1">
    <location>
        <begin position="1"/>
        <end position="33"/>
    </location>
</feature>
<keyword evidence="3" id="KW-1185">Reference proteome</keyword>
<sequence>MVKDGNSRGVDVPLPPARAPRRGSVAVDSVAGRGGSGFCHRRLPWWRQSTGGSVVPSQRKNQLPDT</sequence>
<accession>A0A5B7E4B8</accession>
<evidence type="ECO:0000313" key="3">
    <source>
        <dbReference type="Proteomes" id="UP000324222"/>
    </source>
</evidence>
<dbReference type="Proteomes" id="UP000324222">
    <property type="component" value="Unassembled WGS sequence"/>
</dbReference>
<dbReference type="EMBL" id="VSRR010001982">
    <property type="protein sequence ID" value="MPC28881.1"/>
    <property type="molecule type" value="Genomic_DNA"/>
</dbReference>
<evidence type="ECO:0000313" key="2">
    <source>
        <dbReference type="EMBL" id="MPC28881.1"/>
    </source>
</evidence>
<dbReference type="AlphaFoldDB" id="A0A5B7E4B8"/>
<organism evidence="2 3">
    <name type="scientific">Portunus trituberculatus</name>
    <name type="common">Swimming crab</name>
    <name type="synonym">Neptunus trituberculatus</name>
    <dbReference type="NCBI Taxonomy" id="210409"/>
    <lineage>
        <taxon>Eukaryota</taxon>
        <taxon>Metazoa</taxon>
        <taxon>Ecdysozoa</taxon>
        <taxon>Arthropoda</taxon>
        <taxon>Crustacea</taxon>
        <taxon>Multicrustacea</taxon>
        <taxon>Malacostraca</taxon>
        <taxon>Eumalacostraca</taxon>
        <taxon>Eucarida</taxon>
        <taxon>Decapoda</taxon>
        <taxon>Pleocyemata</taxon>
        <taxon>Brachyura</taxon>
        <taxon>Eubrachyura</taxon>
        <taxon>Portunoidea</taxon>
        <taxon>Portunidae</taxon>
        <taxon>Portuninae</taxon>
        <taxon>Portunus</taxon>
    </lineage>
</organism>
<evidence type="ECO:0000256" key="1">
    <source>
        <dbReference type="SAM" id="MobiDB-lite"/>
    </source>
</evidence>
<protein>
    <submittedName>
        <fullName evidence="2">Uncharacterized protein</fullName>
    </submittedName>
</protein>